<dbReference type="SUPFAM" id="SSF75217">
    <property type="entry name" value="alpha/beta knot"/>
    <property type="match status" value="1"/>
</dbReference>
<comment type="function">
    <text evidence="6">Specifically methylates the ribose of guanosine 2251 in 23S rRNA.</text>
</comment>
<dbReference type="EC" id="2.1.1.185" evidence="6"/>
<feature type="binding site" evidence="6">
    <location>
        <position position="218"/>
    </location>
    <ligand>
        <name>S-adenosyl-L-methionine</name>
        <dbReference type="ChEBI" id="CHEBI:59789"/>
    </ligand>
</feature>
<evidence type="ECO:0000256" key="6">
    <source>
        <dbReference type="HAMAP-Rule" id="MF_01887"/>
    </source>
</evidence>
<dbReference type="Pfam" id="PF08032">
    <property type="entry name" value="SpoU_sub_bind"/>
    <property type="match status" value="1"/>
</dbReference>
<keyword evidence="1 6" id="KW-0963">Cytoplasm</keyword>
<dbReference type="Proteomes" id="UP000748752">
    <property type="component" value="Unassembled WGS sequence"/>
</dbReference>
<evidence type="ECO:0000259" key="8">
    <source>
        <dbReference type="SMART" id="SM00967"/>
    </source>
</evidence>
<feature type="binding site" evidence="6">
    <location>
        <position position="238"/>
    </location>
    <ligand>
        <name>S-adenosyl-L-methionine</name>
        <dbReference type="ChEBI" id="CHEBI:59789"/>
    </ligand>
</feature>
<keyword evidence="10" id="KW-1185">Reference proteome</keyword>
<reference evidence="9 10" key="1">
    <citation type="journal article" date="2020" name="Microorganisms">
        <title>Osmotic Adaptation and Compatible Solute Biosynthesis of Phototrophic Bacteria as Revealed from Genome Analyses.</title>
        <authorList>
            <person name="Imhoff J.F."/>
            <person name="Rahn T."/>
            <person name="Kunzel S."/>
            <person name="Keller A."/>
            <person name="Neulinger S.C."/>
        </authorList>
    </citation>
    <scope>NUCLEOTIDE SEQUENCE [LARGE SCALE GENOMIC DNA]</scope>
    <source>
        <strain evidence="9 10">DSM 6210</strain>
    </source>
</reference>
<dbReference type="InterPro" id="IPR013123">
    <property type="entry name" value="SpoU_subst-bd"/>
</dbReference>
<dbReference type="InterPro" id="IPR029026">
    <property type="entry name" value="tRNA_m1G_MTases_N"/>
</dbReference>
<evidence type="ECO:0000256" key="4">
    <source>
        <dbReference type="ARBA" id="ARBA00022679"/>
    </source>
</evidence>
<dbReference type="EMBL" id="NRRV01000024">
    <property type="protein sequence ID" value="MBK1631306.1"/>
    <property type="molecule type" value="Genomic_DNA"/>
</dbReference>
<dbReference type="PANTHER" id="PTHR46429:SF1">
    <property type="entry name" value="23S RRNA (GUANOSINE-2'-O-)-METHYLTRANSFERASE RLMB"/>
    <property type="match status" value="1"/>
</dbReference>
<feature type="compositionally biased region" description="Polar residues" evidence="7">
    <location>
        <begin position="16"/>
        <end position="27"/>
    </location>
</feature>
<feature type="binding site" evidence="6">
    <location>
        <position position="247"/>
    </location>
    <ligand>
        <name>S-adenosyl-L-methionine</name>
        <dbReference type="ChEBI" id="CHEBI:59789"/>
    </ligand>
</feature>
<dbReference type="Pfam" id="PF00588">
    <property type="entry name" value="SpoU_methylase"/>
    <property type="match status" value="1"/>
</dbReference>
<dbReference type="InterPro" id="IPR001537">
    <property type="entry name" value="SpoU_MeTrfase"/>
</dbReference>
<proteinExistence type="inferred from homology"/>
<comment type="similarity">
    <text evidence="6">Belongs to the class IV-like SAM-binding methyltransferase superfamily. RNA methyltransferase TrmH family. RlmB subfamily.</text>
</comment>
<dbReference type="InterPro" id="IPR029064">
    <property type="entry name" value="Ribosomal_eL30-like_sf"/>
</dbReference>
<evidence type="ECO:0000313" key="10">
    <source>
        <dbReference type="Proteomes" id="UP000748752"/>
    </source>
</evidence>
<accession>A0ABS1CHB1</accession>
<comment type="caution">
    <text evidence="9">The sequence shown here is derived from an EMBL/GenBank/DDBJ whole genome shotgun (WGS) entry which is preliminary data.</text>
</comment>
<sequence>MQSSPNPSRECVRAVSPTQPSGASPTVGINSARSALKLGAGQVAELWLDRRRRDQRLAELAGLARKAGVHVRQLDRDALDTAAGGANHQGVIAWVSGPAARPVQDLDALLGGLDHPPLLLILDGVTDPHNLGACLRSADAAGADAVIAPKDKAAGLTPAAVKVASGAAESVPFIQVTNLARSLAQLKAAGVWLMGTAEDVPASLYATALTGPLGLVLGGEGSGLRRLTREHCDVLMRIPMRGRVESLNVSVAAGVCLYEALRQRGGDRV</sequence>
<comment type="catalytic activity">
    <reaction evidence="6">
        <text>guanosine(2251) in 23S rRNA + S-adenosyl-L-methionine = 2'-O-methylguanosine(2251) in 23S rRNA + S-adenosyl-L-homocysteine + H(+)</text>
        <dbReference type="Rhea" id="RHEA:24140"/>
        <dbReference type="Rhea" id="RHEA-COMP:10239"/>
        <dbReference type="Rhea" id="RHEA-COMP:10241"/>
        <dbReference type="ChEBI" id="CHEBI:15378"/>
        <dbReference type="ChEBI" id="CHEBI:57856"/>
        <dbReference type="ChEBI" id="CHEBI:59789"/>
        <dbReference type="ChEBI" id="CHEBI:74269"/>
        <dbReference type="ChEBI" id="CHEBI:74445"/>
        <dbReference type="EC" id="2.1.1.185"/>
    </reaction>
</comment>
<dbReference type="NCBIfam" id="TIGR00186">
    <property type="entry name" value="rRNA_methyl_3"/>
    <property type="match status" value="1"/>
</dbReference>
<organism evidence="9 10">
    <name type="scientific">Thiohalocapsa halophila</name>
    <dbReference type="NCBI Taxonomy" id="69359"/>
    <lineage>
        <taxon>Bacteria</taxon>
        <taxon>Pseudomonadati</taxon>
        <taxon>Pseudomonadota</taxon>
        <taxon>Gammaproteobacteria</taxon>
        <taxon>Chromatiales</taxon>
        <taxon>Chromatiaceae</taxon>
        <taxon>Thiohalocapsa</taxon>
    </lineage>
</organism>
<comment type="subcellular location">
    <subcellularLocation>
        <location evidence="6">Cytoplasm</location>
    </subcellularLocation>
</comment>
<dbReference type="Gene3D" id="3.40.1280.10">
    <property type="match status" value="1"/>
</dbReference>
<name>A0ABS1CHB1_9GAMM</name>
<evidence type="ECO:0000256" key="2">
    <source>
        <dbReference type="ARBA" id="ARBA00022552"/>
    </source>
</evidence>
<dbReference type="Gene3D" id="3.30.1330.30">
    <property type="match status" value="1"/>
</dbReference>
<protein>
    <recommendedName>
        <fullName evidence="6">23S rRNA (guanosine-2'-O-)-methyltransferase RlmB</fullName>
        <ecNumber evidence="6">2.1.1.185</ecNumber>
    </recommendedName>
    <alternativeName>
        <fullName evidence="6">23S rRNA (guanosine2251 2'-O)-methyltransferase</fullName>
    </alternativeName>
    <alternativeName>
        <fullName evidence="6">23S rRNA Gm2251 2'-O-methyltransferase</fullName>
    </alternativeName>
</protein>
<keyword evidence="3 6" id="KW-0489">Methyltransferase</keyword>
<dbReference type="SUPFAM" id="SSF55315">
    <property type="entry name" value="L30e-like"/>
    <property type="match status" value="1"/>
</dbReference>
<dbReference type="InterPro" id="IPR029028">
    <property type="entry name" value="Alpha/beta_knot_MTases"/>
</dbReference>
<keyword evidence="5 6" id="KW-0949">S-adenosyl-L-methionine</keyword>
<feature type="region of interest" description="Disordered" evidence="7">
    <location>
        <begin position="1"/>
        <end position="27"/>
    </location>
</feature>
<evidence type="ECO:0000256" key="1">
    <source>
        <dbReference type="ARBA" id="ARBA00022490"/>
    </source>
</evidence>
<evidence type="ECO:0000313" key="9">
    <source>
        <dbReference type="EMBL" id="MBK1631306.1"/>
    </source>
</evidence>
<feature type="domain" description="RNA 2-O ribose methyltransferase substrate binding" evidence="8">
    <location>
        <begin position="25"/>
        <end position="101"/>
    </location>
</feature>
<dbReference type="HAMAP" id="MF_01887">
    <property type="entry name" value="23SrRNA_methyltr_B"/>
    <property type="match status" value="1"/>
</dbReference>
<evidence type="ECO:0000256" key="7">
    <source>
        <dbReference type="SAM" id="MobiDB-lite"/>
    </source>
</evidence>
<dbReference type="SMART" id="SM00967">
    <property type="entry name" value="SpoU_sub_bind"/>
    <property type="match status" value="1"/>
</dbReference>
<evidence type="ECO:0000256" key="3">
    <source>
        <dbReference type="ARBA" id="ARBA00022603"/>
    </source>
</evidence>
<gene>
    <name evidence="6" type="primary">rlmB</name>
    <name evidence="9" type="ORF">CKO31_11260</name>
</gene>
<dbReference type="PANTHER" id="PTHR46429">
    <property type="entry name" value="23S RRNA (GUANOSINE-2'-O-)-METHYLTRANSFERASE RLMB"/>
    <property type="match status" value="1"/>
</dbReference>
<dbReference type="InterPro" id="IPR004441">
    <property type="entry name" value="rRNA_MeTrfase_TrmH"/>
</dbReference>
<dbReference type="InterPro" id="IPR024915">
    <property type="entry name" value="23S_rRNA_MeTrfase_RlmB"/>
</dbReference>
<keyword evidence="2 6" id="KW-0698">rRNA processing</keyword>
<keyword evidence="4 6" id="KW-0808">Transferase</keyword>
<dbReference type="CDD" id="cd18103">
    <property type="entry name" value="SpoU-like_RlmB"/>
    <property type="match status" value="1"/>
</dbReference>
<evidence type="ECO:0000256" key="5">
    <source>
        <dbReference type="ARBA" id="ARBA00022691"/>
    </source>
</evidence>